<accession>A0A1F5ZUV4</accession>
<reference evidence="2 3" key="1">
    <citation type="journal article" date="2016" name="Nat. Commun.">
        <title>Thousands of microbial genomes shed light on interconnected biogeochemical processes in an aquifer system.</title>
        <authorList>
            <person name="Anantharaman K."/>
            <person name="Brown C.T."/>
            <person name="Hug L.A."/>
            <person name="Sharon I."/>
            <person name="Castelle C.J."/>
            <person name="Probst A.J."/>
            <person name="Thomas B.C."/>
            <person name="Singh A."/>
            <person name="Wilkins M.J."/>
            <person name="Karaoz U."/>
            <person name="Brodie E.L."/>
            <person name="Williams K.H."/>
            <person name="Hubbard S.S."/>
            <person name="Banfield J.F."/>
        </authorList>
    </citation>
    <scope>NUCLEOTIDE SEQUENCE [LARGE SCALE GENOMIC DNA]</scope>
</reference>
<evidence type="ECO:0000313" key="2">
    <source>
        <dbReference type="EMBL" id="OGG16258.1"/>
    </source>
</evidence>
<dbReference type="Proteomes" id="UP000176923">
    <property type="component" value="Unassembled WGS sequence"/>
</dbReference>
<proteinExistence type="predicted"/>
<gene>
    <name evidence="2" type="ORF">A3D77_02245</name>
</gene>
<dbReference type="InterPro" id="IPR050266">
    <property type="entry name" value="AB_hydrolase_sf"/>
</dbReference>
<dbReference type="Pfam" id="PF12146">
    <property type="entry name" value="Hydrolase_4"/>
    <property type="match status" value="1"/>
</dbReference>
<dbReference type="EMBL" id="MFJL01000014">
    <property type="protein sequence ID" value="OGG16258.1"/>
    <property type="molecule type" value="Genomic_DNA"/>
</dbReference>
<dbReference type="InterPro" id="IPR000073">
    <property type="entry name" value="AB_hydrolase_1"/>
</dbReference>
<dbReference type="SUPFAM" id="SSF53474">
    <property type="entry name" value="alpha/beta-Hydrolases"/>
    <property type="match status" value="1"/>
</dbReference>
<dbReference type="Gene3D" id="3.40.50.1820">
    <property type="entry name" value="alpha/beta hydrolase"/>
    <property type="match status" value="1"/>
</dbReference>
<organism evidence="2 3">
    <name type="scientific">Candidatus Gottesmanbacteria bacterium RIFCSPHIGHO2_02_FULL_39_11</name>
    <dbReference type="NCBI Taxonomy" id="1798382"/>
    <lineage>
        <taxon>Bacteria</taxon>
        <taxon>Candidatus Gottesmaniibacteriota</taxon>
    </lineage>
</organism>
<dbReference type="STRING" id="1798382.A3D77_02245"/>
<name>A0A1F5ZUV4_9BACT</name>
<evidence type="ECO:0000259" key="1">
    <source>
        <dbReference type="Pfam" id="PF12146"/>
    </source>
</evidence>
<evidence type="ECO:0000313" key="3">
    <source>
        <dbReference type="Proteomes" id="UP000176923"/>
    </source>
</evidence>
<dbReference type="PANTHER" id="PTHR43798:SF33">
    <property type="entry name" value="HYDROLASE, PUTATIVE (AFU_ORTHOLOGUE AFUA_2G14860)-RELATED"/>
    <property type="match status" value="1"/>
</dbReference>
<dbReference type="GO" id="GO:0016020">
    <property type="term" value="C:membrane"/>
    <property type="evidence" value="ECO:0007669"/>
    <property type="project" value="TreeGrafter"/>
</dbReference>
<protein>
    <recommendedName>
        <fullName evidence="1">Serine aminopeptidase S33 domain-containing protein</fullName>
    </recommendedName>
</protein>
<feature type="domain" description="Serine aminopeptidase S33" evidence="1">
    <location>
        <begin position="6"/>
        <end position="223"/>
    </location>
</feature>
<comment type="caution">
    <text evidence="2">The sequence shown here is derived from an EMBL/GenBank/DDBJ whole genome shotgun (WGS) entry which is preliminary data.</text>
</comment>
<sequence length="238" mass="26945">MDKLPSVIILPGWRVSSNRYTDLKERFNYAGYLAYVFGFAGFEPDKPLDRPMSLADYALDVENFIREKKIKKAVLIGHSFGGRVGILLAGNDLDWLSVLVLTGTPGFVPVNSFKRNLFLILSKIGKLIFSFPILNIFSSISKKILYRLSGSVDYLKVDGNLKKTFQSVIREDLEPFMKKIKVPTLLIWGEDDSMVSVSIARKMKKTIINSHIEVISNGTHGIPFNNAEEFYKLVEKFI</sequence>
<dbReference type="PRINTS" id="PR00111">
    <property type="entry name" value="ABHYDROLASE"/>
</dbReference>
<dbReference type="PANTHER" id="PTHR43798">
    <property type="entry name" value="MONOACYLGLYCEROL LIPASE"/>
    <property type="match status" value="1"/>
</dbReference>
<dbReference type="AlphaFoldDB" id="A0A1F5ZUV4"/>
<dbReference type="InterPro" id="IPR022742">
    <property type="entry name" value="Hydrolase_4"/>
</dbReference>
<dbReference type="InterPro" id="IPR029058">
    <property type="entry name" value="AB_hydrolase_fold"/>
</dbReference>